<dbReference type="SUPFAM" id="SSF53254">
    <property type="entry name" value="Phosphoglycerate mutase-like"/>
    <property type="match status" value="1"/>
</dbReference>
<sequence length="218" mass="23514">MSDPTVVHVMRHGEVHNPDGILYERLPGFRLSANGLAMAEAVAESFAEVPLTHLRTSPLQRAVETIAPFAATRPELEVVTDERLIEAGNRFVGQVFGKHHAALKKPRNWPMMLNPFKPSWGEPFTEIAARMRAALVDAARAAGPGGQALVVSHQSPIWTVRRALEGKRPAHLPGTRSCALASVTSFSFEGDRCVAITYSEPAAHLFGADANAAFSSGD</sequence>
<dbReference type="InterPro" id="IPR050275">
    <property type="entry name" value="PGM_Phosphatase"/>
</dbReference>
<dbReference type="AlphaFoldDB" id="A0A375HZP9"/>
<reference evidence="2" key="1">
    <citation type="submission" date="2018-02" db="EMBL/GenBank/DDBJ databases">
        <authorList>
            <person name="Hornung B."/>
        </authorList>
    </citation>
    <scope>NUCLEOTIDE SEQUENCE [LARGE SCALE GENOMIC DNA]</scope>
</reference>
<organism evidence="1 2">
    <name type="scientific">Propionibacterium ruminifibrarum</name>
    <dbReference type="NCBI Taxonomy" id="1962131"/>
    <lineage>
        <taxon>Bacteria</taxon>
        <taxon>Bacillati</taxon>
        <taxon>Actinomycetota</taxon>
        <taxon>Actinomycetes</taxon>
        <taxon>Propionibacteriales</taxon>
        <taxon>Propionibacteriaceae</taxon>
        <taxon>Propionibacterium</taxon>
    </lineage>
</organism>
<dbReference type="SMART" id="SM00855">
    <property type="entry name" value="PGAM"/>
    <property type="match status" value="1"/>
</dbReference>
<dbReference type="Pfam" id="PF00300">
    <property type="entry name" value="His_Phos_1"/>
    <property type="match status" value="1"/>
</dbReference>
<evidence type="ECO:0000313" key="2">
    <source>
        <dbReference type="Proteomes" id="UP000265962"/>
    </source>
</evidence>
<dbReference type="Proteomes" id="UP000265962">
    <property type="component" value="Unassembled WGS sequence"/>
</dbReference>
<evidence type="ECO:0000313" key="1">
    <source>
        <dbReference type="EMBL" id="SPF68021.1"/>
    </source>
</evidence>
<dbReference type="EMBL" id="OMOH01000003">
    <property type="protein sequence ID" value="SPF68021.1"/>
    <property type="molecule type" value="Genomic_DNA"/>
</dbReference>
<dbReference type="InterPro" id="IPR029033">
    <property type="entry name" value="His_PPase_superfam"/>
</dbReference>
<dbReference type="GO" id="GO:0005737">
    <property type="term" value="C:cytoplasm"/>
    <property type="evidence" value="ECO:0007669"/>
    <property type="project" value="TreeGrafter"/>
</dbReference>
<dbReference type="GO" id="GO:0016791">
    <property type="term" value="F:phosphatase activity"/>
    <property type="evidence" value="ECO:0007669"/>
    <property type="project" value="TreeGrafter"/>
</dbReference>
<accession>A0A375HZP9</accession>
<dbReference type="PANTHER" id="PTHR48100:SF51">
    <property type="entry name" value="PHOSPHOGLYCERATE MUTASE"/>
    <property type="match status" value="1"/>
</dbReference>
<protein>
    <submittedName>
        <fullName evidence="1">Histidine phosphatase superfamily</fullName>
    </submittedName>
</protein>
<dbReference type="CDD" id="cd07067">
    <property type="entry name" value="HP_PGM_like"/>
    <property type="match status" value="1"/>
</dbReference>
<dbReference type="RefSeq" id="WP_119715213.1">
    <property type="nucleotide sequence ID" value="NZ_OMOH01000003.1"/>
</dbReference>
<name>A0A375HZP9_9ACTN</name>
<keyword evidence="2" id="KW-1185">Reference proteome</keyword>
<dbReference type="InterPro" id="IPR013078">
    <property type="entry name" value="His_Pase_superF_clade-1"/>
</dbReference>
<dbReference type="OrthoDB" id="3215466at2"/>
<gene>
    <name evidence="1" type="ORF">PROPJV5_0978</name>
</gene>
<dbReference type="Gene3D" id="3.40.50.1240">
    <property type="entry name" value="Phosphoglycerate mutase-like"/>
    <property type="match status" value="1"/>
</dbReference>
<dbReference type="PANTHER" id="PTHR48100">
    <property type="entry name" value="BROAD-SPECIFICITY PHOSPHATASE YOR283W-RELATED"/>
    <property type="match status" value="1"/>
</dbReference>
<proteinExistence type="predicted"/>